<dbReference type="GO" id="GO:0003676">
    <property type="term" value="F:nucleic acid binding"/>
    <property type="evidence" value="ECO:0007669"/>
    <property type="project" value="InterPro"/>
</dbReference>
<dbReference type="SMART" id="SM00507">
    <property type="entry name" value="HNHc"/>
    <property type="match status" value="1"/>
</dbReference>
<organism evidence="2 3">
    <name type="scientific">Microseira wollei NIES-4236</name>
    <dbReference type="NCBI Taxonomy" id="2530354"/>
    <lineage>
        <taxon>Bacteria</taxon>
        <taxon>Bacillati</taxon>
        <taxon>Cyanobacteriota</taxon>
        <taxon>Cyanophyceae</taxon>
        <taxon>Oscillatoriophycideae</taxon>
        <taxon>Aerosakkonematales</taxon>
        <taxon>Aerosakkonemataceae</taxon>
        <taxon>Microseira</taxon>
    </lineage>
</organism>
<dbReference type="CDD" id="cd00085">
    <property type="entry name" value="HNHc"/>
    <property type="match status" value="1"/>
</dbReference>
<evidence type="ECO:0000259" key="1">
    <source>
        <dbReference type="PROSITE" id="PS50878"/>
    </source>
</evidence>
<dbReference type="Pfam" id="PF13655">
    <property type="entry name" value="RVT_N"/>
    <property type="match status" value="1"/>
</dbReference>
<evidence type="ECO:0000313" key="3">
    <source>
        <dbReference type="Proteomes" id="UP001050975"/>
    </source>
</evidence>
<dbReference type="PROSITE" id="PS50878">
    <property type="entry name" value="RT_POL"/>
    <property type="match status" value="1"/>
</dbReference>
<dbReference type="Proteomes" id="UP001050975">
    <property type="component" value="Unassembled WGS sequence"/>
</dbReference>
<dbReference type="InterPro" id="IPR002711">
    <property type="entry name" value="HNH"/>
</dbReference>
<dbReference type="InterPro" id="IPR003615">
    <property type="entry name" value="HNH_nuc"/>
</dbReference>
<gene>
    <name evidence="2" type="ORF">MiSe_93360</name>
</gene>
<name>A0AAV3XS08_9CYAN</name>
<dbReference type="RefSeq" id="WP_226594605.1">
    <property type="nucleotide sequence ID" value="NZ_BLAY01000381.1"/>
</dbReference>
<dbReference type="GO" id="GO:0008270">
    <property type="term" value="F:zinc ion binding"/>
    <property type="evidence" value="ECO:0007669"/>
    <property type="project" value="InterPro"/>
</dbReference>
<dbReference type="CDD" id="cd01651">
    <property type="entry name" value="RT_G2_intron"/>
    <property type="match status" value="1"/>
</dbReference>
<comment type="caution">
    <text evidence="2">The sequence shown here is derived from an EMBL/GenBank/DDBJ whole genome shotgun (WGS) entry which is preliminary data.</text>
</comment>
<dbReference type="InterPro" id="IPR025960">
    <property type="entry name" value="RVT_N"/>
</dbReference>
<evidence type="ECO:0000313" key="2">
    <source>
        <dbReference type="EMBL" id="GET44506.1"/>
    </source>
</evidence>
<accession>A0AAV3XS08</accession>
<dbReference type="GO" id="GO:0003964">
    <property type="term" value="F:RNA-directed DNA polymerase activity"/>
    <property type="evidence" value="ECO:0007669"/>
    <property type="project" value="UniProtKB-KW"/>
</dbReference>
<keyword evidence="3" id="KW-1185">Reference proteome</keyword>
<dbReference type="Pfam" id="PF08388">
    <property type="entry name" value="GIIM"/>
    <property type="match status" value="1"/>
</dbReference>
<dbReference type="PANTHER" id="PTHR34047">
    <property type="entry name" value="NUCLEAR INTRON MATURASE 1, MITOCHONDRIAL-RELATED"/>
    <property type="match status" value="1"/>
</dbReference>
<dbReference type="InterPro" id="IPR051083">
    <property type="entry name" value="GrpII_Intron_Splice-Mob/Def"/>
</dbReference>
<sequence>MVSSLTTNGLKKQLEDWNQVNWKKVNKLVRNLRQRIFRARKLGDFRKLRSLQKLMQRSYANLLLSVRRITQTNQGKATAGIDKEVINTPEQRVTLVNNWEGGNLKPTRRVEIPKPNGKFRPLGIPTVRDRIEQAIVKNSLEPEWEVVFEQHSYGFRPGRSCQDAIEQCFIRTCMSNTGRDTWVLEADIKGFFDNIAHESILNMMSNFPNRELIKGWLKAGFVFQGKLNPTEQGTPQGGVISPLLANIGLHGLETFIKVTNPKLGVVRYADDFIVTARDKESLETAQNLIQAWMSKRGLELSTEKTVITSMEDGFDFLGFNSRHYKGKLLIKPSKKKVLAFCKRLGEEIRNLSSVEQEVLIRKLNPILRGFANYYKGVISKETFSYISYRIWQYLWRWAKRRHPNKNARWVRKRYFKTVKGNQWIFACTTSDRRGKDKGLILYQIASTPIERHIKVKGNASPDDPSLKEYWDKRHQKLGKTRFNKGTKLFTVAENQGWKCPECGEPLFNGEEIETHHIVPVAEGGTDDAENLQHLHKPCHMQVHKTQVKSRLR</sequence>
<keyword evidence="2" id="KW-0695">RNA-directed DNA polymerase</keyword>
<feature type="domain" description="Reverse transcriptase" evidence="1">
    <location>
        <begin position="93"/>
        <end position="321"/>
    </location>
</feature>
<keyword evidence="2" id="KW-0548">Nucleotidyltransferase</keyword>
<dbReference type="SUPFAM" id="SSF56672">
    <property type="entry name" value="DNA/RNA polymerases"/>
    <property type="match status" value="1"/>
</dbReference>
<reference evidence="2" key="1">
    <citation type="submission" date="2019-10" db="EMBL/GenBank/DDBJ databases">
        <title>Draft genome sequece of Microseira wollei NIES-4236.</title>
        <authorList>
            <person name="Yamaguchi H."/>
            <person name="Suzuki S."/>
            <person name="Kawachi M."/>
        </authorList>
    </citation>
    <scope>NUCLEOTIDE SEQUENCE</scope>
    <source>
        <strain evidence="2">NIES-4236</strain>
    </source>
</reference>
<dbReference type="InterPro" id="IPR000477">
    <property type="entry name" value="RT_dom"/>
</dbReference>
<dbReference type="AlphaFoldDB" id="A0AAV3XS08"/>
<keyword evidence="2" id="KW-0808">Transferase</keyword>
<dbReference type="Pfam" id="PF00078">
    <property type="entry name" value="RVT_1"/>
    <property type="match status" value="1"/>
</dbReference>
<dbReference type="GO" id="GO:0004519">
    <property type="term" value="F:endonuclease activity"/>
    <property type="evidence" value="ECO:0007669"/>
    <property type="project" value="InterPro"/>
</dbReference>
<proteinExistence type="predicted"/>
<dbReference type="EMBL" id="BLAY01000381">
    <property type="protein sequence ID" value="GET44506.1"/>
    <property type="molecule type" value="Genomic_DNA"/>
</dbReference>
<dbReference type="PANTHER" id="PTHR34047:SF10">
    <property type="entry name" value="GROUP II INTRON-ASSOCIATED OPEN READING FRAME"/>
    <property type="match status" value="1"/>
</dbReference>
<protein>
    <submittedName>
        <fullName evidence="2">Reverse transcriptase</fullName>
    </submittedName>
</protein>
<dbReference type="Pfam" id="PF01844">
    <property type="entry name" value="HNH"/>
    <property type="match status" value="1"/>
</dbReference>
<dbReference type="InterPro" id="IPR030931">
    <property type="entry name" value="Group_II_RT_mat"/>
</dbReference>
<dbReference type="InterPro" id="IPR013597">
    <property type="entry name" value="Mat_intron_G2"/>
</dbReference>
<dbReference type="InterPro" id="IPR043502">
    <property type="entry name" value="DNA/RNA_pol_sf"/>
</dbReference>
<dbReference type="NCBIfam" id="TIGR04416">
    <property type="entry name" value="group_II_RT_mat"/>
    <property type="match status" value="1"/>
</dbReference>
<dbReference type="Gene3D" id="1.10.30.50">
    <property type="match status" value="1"/>
</dbReference>